<dbReference type="Proteomes" id="UP000237000">
    <property type="component" value="Unassembled WGS sequence"/>
</dbReference>
<accession>A0A2P5C4Q5</accession>
<evidence type="ECO:0000256" key="1">
    <source>
        <dbReference type="ARBA" id="ARBA00003362"/>
    </source>
</evidence>
<keyword evidence="8" id="KW-1185">Reference proteome</keyword>
<evidence type="ECO:0000256" key="2">
    <source>
        <dbReference type="ARBA" id="ARBA00005436"/>
    </source>
</evidence>
<gene>
    <name evidence="7" type="ORF">TorRG33x02_297820</name>
</gene>
<evidence type="ECO:0000256" key="3">
    <source>
        <dbReference type="ARBA" id="ARBA00011266"/>
    </source>
</evidence>
<dbReference type="Pfam" id="PF00428">
    <property type="entry name" value="Ribosomal_60s"/>
    <property type="match status" value="1"/>
</dbReference>
<dbReference type="GO" id="GO:0002182">
    <property type="term" value="P:cytoplasmic translational elongation"/>
    <property type="evidence" value="ECO:0007669"/>
    <property type="project" value="InterPro"/>
</dbReference>
<dbReference type="GO" id="GO:0003735">
    <property type="term" value="F:structural constituent of ribosome"/>
    <property type="evidence" value="ECO:0007669"/>
    <property type="project" value="InterPro"/>
</dbReference>
<dbReference type="PANTHER" id="PTHR21141">
    <property type="entry name" value="60S ACIDIC RIBOSOMAL PROTEIN FAMILY MEMBER"/>
    <property type="match status" value="1"/>
</dbReference>
<dbReference type="InParanoid" id="A0A2P5C4Q5"/>
<dbReference type="Gene3D" id="1.10.10.1410">
    <property type="match status" value="1"/>
</dbReference>
<dbReference type="HAMAP" id="MF_01478">
    <property type="entry name" value="Ribosomal_L12_arch"/>
    <property type="match status" value="1"/>
</dbReference>
<evidence type="ECO:0000313" key="8">
    <source>
        <dbReference type="Proteomes" id="UP000237000"/>
    </source>
</evidence>
<dbReference type="InterPro" id="IPR044076">
    <property type="entry name" value="Ribosomal_P2"/>
</dbReference>
<dbReference type="STRING" id="63057.A0A2P5C4Q5"/>
<evidence type="ECO:0000256" key="4">
    <source>
        <dbReference type="ARBA" id="ARBA00022980"/>
    </source>
</evidence>
<comment type="similarity">
    <text evidence="2">Belongs to the eukaryotic ribosomal protein P1/P2 family.</text>
</comment>
<feature type="compositionally biased region" description="Acidic residues" evidence="6">
    <location>
        <begin position="97"/>
        <end position="114"/>
    </location>
</feature>
<sequence length="114" mass="11768">MKVIAAFMLAQLGGNPNPSADDIRHILGSVGAEAEEDKIKLLLSAVEGKDITELIAVGREKLASVHSGGSVAVPAAAAAGGAAAAPAEVESKKEEKEELIEESDDEPMFPLFDD</sequence>
<dbReference type="PANTHER" id="PTHR21141:SF5">
    <property type="entry name" value="LARGE RIBOSOMAL SUBUNIT PROTEIN P2"/>
    <property type="match status" value="1"/>
</dbReference>
<keyword evidence="4 7" id="KW-0689">Ribosomal protein</keyword>
<proteinExistence type="inferred from homology"/>
<dbReference type="InterPro" id="IPR027534">
    <property type="entry name" value="Ribosomal_P1/P2"/>
</dbReference>
<reference evidence="8" key="1">
    <citation type="submission" date="2016-06" db="EMBL/GenBank/DDBJ databases">
        <title>Parallel loss of symbiosis genes in relatives of nitrogen-fixing non-legume Parasponia.</title>
        <authorList>
            <person name="Van Velzen R."/>
            <person name="Holmer R."/>
            <person name="Bu F."/>
            <person name="Rutten L."/>
            <person name="Van Zeijl A."/>
            <person name="Liu W."/>
            <person name="Santuari L."/>
            <person name="Cao Q."/>
            <person name="Sharma T."/>
            <person name="Shen D."/>
            <person name="Roswanjaya Y."/>
            <person name="Wardhani T."/>
            <person name="Kalhor M.S."/>
            <person name="Jansen J."/>
            <person name="Van den Hoogen J."/>
            <person name="Gungor B."/>
            <person name="Hartog M."/>
            <person name="Hontelez J."/>
            <person name="Verver J."/>
            <person name="Yang W.-C."/>
            <person name="Schijlen E."/>
            <person name="Repin R."/>
            <person name="Schilthuizen M."/>
            <person name="Schranz E."/>
            <person name="Heidstra R."/>
            <person name="Miyata K."/>
            <person name="Fedorova E."/>
            <person name="Kohlen W."/>
            <person name="Bisseling T."/>
            <person name="Smit S."/>
            <person name="Geurts R."/>
        </authorList>
    </citation>
    <scope>NUCLEOTIDE SEQUENCE [LARGE SCALE GENOMIC DNA]</scope>
    <source>
        <strain evidence="8">cv. RG33-2</strain>
    </source>
</reference>
<dbReference type="AlphaFoldDB" id="A0A2P5C4Q5"/>
<protein>
    <submittedName>
        <fullName evidence="7">60S acidic ribosomal protein</fullName>
    </submittedName>
</protein>
<dbReference type="GO" id="GO:0022625">
    <property type="term" value="C:cytosolic large ribosomal subunit"/>
    <property type="evidence" value="ECO:0007669"/>
    <property type="project" value="InterPro"/>
</dbReference>
<dbReference type="OrthoDB" id="1194008at2759"/>
<dbReference type="FunFam" id="1.10.10.1410:FF:000002">
    <property type="entry name" value="60S acidic ribosomal protein P2"/>
    <property type="match status" value="1"/>
</dbReference>
<name>A0A2P5C4Q5_TREOI</name>
<dbReference type="CDD" id="cd05833">
    <property type="entry name" value="Ribosomal_P2"/>
    <property type="match status" value="1"/>
</dbReference>
<dbReference type="EMBL" id="JXTC01000413">
    <property type="protein sequence ID" value="PON56016.1"/>
    <property type="molecule type" value="Genomic_DNA"/>
</dbReference>
<comment type="function">
    <text evidence="1">Plays an important role in the elongation step of protein synthesis.</text>
</comment>
<evidence type="ECO:0000313" key="7">
    <source>
        <dbReference type="EMBL" id="PON56016.1"/>
    </source>
</evidence>
<evidence type="ECO:0000256" key="5">
    <source>
        <dbReference type="ARBA" id="ARBA00023274"/>
    </source>
</evidence>
<comment type="subunit">
    <text evidence="3">P1 and P2 exist as dimers at the large ribosomal subunit.</text>
</comment>
<evidence type="ECO:0000256" key="6">
    <source>
        <dbReference type="SAM" id="MobiDB-lite"/>
    </source>
</evidence>
<dbReference type="FunCoup" id="A0A2P5C4Q5">
    <property type="interactions" value="1557"/>
</dbReference>
<comment type="caution">
    <text evidence="7">The sequence shown here is derived from an EMBL/GenBank/DDBJ whole genome shotgun (WGS) entry which is preliminary data.</text>
</comment>
<keyword evidence="5" id="KW-0687">Ribonucleoprotein</keyword>
<organism evidence="7 8">
    <name type="scientific">Trema orientale</name>
    <name type="common">Charcoal tree</name>
    <name type="synonym">Celtis orientalis</name>
    <dbReference type="NCBI Taxonomy" id="63057"/>
    <lineage>
        <taxon>Eukaryota</taxon>
        <taxon>Viridiplantae</taxon>
        <taxon>Streptophyta</taxon>
        <taxon>Embryophyta</taxon>
        <taxon>Tracheophyta</taxon>
        <taxon>Spermatophyta</taxon>
        <taxon>Magnoliopsida</taxon>
        <taxon>eudicotyledons</taxon>
        <taxon>Gunneridae</taxon>
        <taxon>Pentapetalae</taxon>
        <taxon>rosids</taxon>
        <taxon>fabids</taxon>
        <taxon>Rosales</taxon>
        <taxon>Cannabaceae</taxon>
        <taxon>Trema</taxon>
    </lineage>
</organism>
<dbReference type="InterPro" id="IPR038716">
    <property type="entry name" value="P1/P2_N_sf"/>
</dbReference>
<feature type="region of interest" description="Disordered" evidence="6">
    <location>
        <begin position="82"/>
        <end position="114"/>
    </location>
</feature>